<dbReference type="KEGG" id="mcos:GM418_29270"/>
<dbReference type="EMBL" id="CP046401">
    <property type="protein sequence ID" value="QGY47611.1"/>
    <property type="molecule type" value="Genomic_DNA"/>
</dbReference>
<proteinExistence type="predicted"/>
<evidence type="ECO:0000259" key="2">
    <source>
        <dbReference type="Pfam" id="PF13592"/>
    </source>
</evidence>
<evidence type="ECO:0000313" key="4">
    <source>
        <dbReference type="EMBL" id="QGY47653.1"/>
    </source>
</evidence>
<keyword evidence="5" id="KW-1185">Reference proteome</keyword>
<dbReference type="InterPro" id="IPR025959">
    <property type="entry name" value="Winged_HTH_dom"/>
</dbReference>
<feature type="region of interest" description="Disordered" evidence="1">
    <location>
        <begin position="70"/>
        <end position="90"/>
    </location>
</feature>
<dbReference type="Proteomes" id="UP000428260">
    <property type="component" value="Chromosome"/>
</dbReference>
<name>A0A6I6JYI0_9BACT</name>
<accession>A0A6I6JYI0</accession>
<evidence type="ECO:0000313" key="5">
    <source>
        <dbReference type="Proteomes" id="UP000428260"/>
    </source>
</evidence>
<evidence type="ECO:0000256" key="1">
    <source>
        <dbReference type="SAM" id="MobiDB-lite"/>
    </source>
</evidence>
<organism evidence="3 5">
    <name type="scientific">Maribellus comscasis</name>
    <dbReference type="NCBI Taxonomy" id="2681766"/>
    <lineage>
        <taxon>Bacteria</taxon>
        <taxon>Pseudomonadati</taxon>
        <taxon>Bacteroidota</taxon>
        <taxon>Bacteroidia</taxon>
        <taxon>Marinilabiliales</taxon>
        <taxon>Prolixibacteraceae</taxon>
        <taxon>Maribellus</taxon>
    </lineage>
</organism>
<sequence>MVQNQSKPKESQYMTDEIHNGLASRVTNNRNPFLGYRDAQQWVKSEYGVDINYHTLRYHLIKHFGTKLKSPRKSHVKKDDQAAEAFFKTT</sequence>
<dbReference type="AlphaFoldDB" id="A0A6I6JYI0"/>
<dbReference type="Pfam" id="PF13592">
    <property type="entry name" value="HTH_33"/>
    <property type="match status" value="1"/>
</dbReference>
<gene>
    <name evidence="3" type="ORF">GM418_29270</name>
    <name evidence="4" type="ORF">GM418_29490</name>
</gene>
<feature type="domain" description="Winged helix-turn helix" evidence="2">
    <location>
        <begin position="38"/>
        <end position="89"/>
    </location>
</feature>
<dbReference type="KEGG" id="mcos:GM418_29490"/>
<reference evidence="3 5" key="1">
    <citation type="submission" date="2019-11" db="EMBL/GenBank/DDBJ databases">
        <authorList>
            <person name="Zheng R.K."/>
            <person name="Sun C.M."/>
        </authorList>
    </citation>
    <scope>NUCLEOTIDE SEQUENCE [LARGE SCALE GENOMIC DNA]</scope>
    <source>
        <strain evidence="3 5">WC007</strain>
    </source>
</reference>
<dbReference type="EMBL" id="CP046401">
    <property type="protein sequence ID" value="QGY47653.1"/>
    <property type="molecule type" value="Genomic_DNA"/>
</dbReference>
<feature type="region of interest" description="Disordered" evidence="1">
    <location>
        <begin position="1"/>
        <end position="30"/>
    </location>
</feature>
<evidence type="ECO:0000313" key="3">
    <source>
        <dbReference type="EMBL" id="QGY47611.1"/>
    </source>
</evidence>
<protein>
    <recommendedName>
        <fullName evidence="2">Winged helix-turn helix domain-containing protein</fullName>
    </recommendedName>
</protein>